<dbReference type="SUPFAM" id="SSF46785">
    <property type="entry name" value="Winged helix' DNA-binding domain"/>
    <property type="match status" value="1"/>
</dbReference>
<evidence type="ECO:0000256" key="1">
    <source>
        <dbReference type="ARBA" id="ARBA00003782"/>
    </source>
</evidence>
<reference evidence="8" key="1">
    <citation type="journal article" date="2010" name="J. Phycol.">
        <title>Analyses of the complete chloroplast genome sequences of two members of the pelagophyceae: Aureococcus anophagefferens CCMP1984 and Aureoumbra lagunensis CCMP1507.</title>
        <authorList>
            <person name="Ong H.C."/>
            <person name="Wilhelm S.W."/>
            <person name="Gobler C.J."/>
            <person name="Bullerjahn G."/>
            <person name="Jacobs M.A."/>
            <person name="McKay J."/>
            <person name="Sims E.H."/>
            <person name="Gillett W.G."/>
            <person name="Zhou Y."/>
            <person name="Haugen E."/>
            <person name="Rocap G."/>
            <person name="Cattolico R.A."/>
        </authorList>
    </citation>
    <scope>NUCLEOTIDE SEQUENCE</scope>
    <source>
        <strain evidence="8">CCMP 1507</strain>
    </source>
</reference>
<dbReference type="PRINTS" id="PR00039">
    <property type="entry name" value="HTHLYSR"/>
</dbReference>
<comment type="function">
    <text evidence="1">Trans-acting transcriptional regulator of RuBisCO genes (rbcL and rbcS) expression.</text>
</comment>
<keyword evidence="5" id="KW-0238">DNA-binding</keyword>
<dbReference type="RefSeq" id="YP_003002244.1">
    <property type="nucleotide sequence ID" value="NC_012903.1"/>
</dbReference>
<dbReference type="GO" id="GO:0000976">
    <property type="term" value="F:transcription cis-regulatory region binding"/>
    <property type="evidence" value="ECO:0007669"/>
    <property type="project" value="TreeGrafter"/>
</dbReference>
<evidence type="ECO:0000259" key="7">
    <source>
        <dbReference type="PROSITE" id="PS50931"/>
    </source>
</evidence>
<evidence type="ECO:0000256" key="4">
    <source>
        <dbReference type="ARBA" id="ARBA00023015"/>
    </source>
</evidence>
<dbReference type="InterPro" id="IPR036388">
    <property type="entry name" value="WH-like_DNA-bd_sf"/>
</dbReference>
<comment type="similarity">
    <text evidence="2">Belongs to the LysR transcriptional regulatory family.</text>
</comment>
<feature type="domain" description="HTH lysR-type" evidence="7">
    <location>
        <begin position="8"/>
        <end position="65"/>
    </location>
</feature>
<keyword evidence="8" id="KW-0150">Chloroplast</keyword>
<dbReference type="Pfam" id="PF03466">
    <property type="entry name" value="LysR_substrate"/>
    <property type="match status" value="1"/>
</dbReference>
<dbReference type="PANTHER" id="PTHR30126">
    <property type="entry name" value="HTH-TYPE TRANSCRIPTIONAL REGULATOR"/>
    <property type="match status" value="1"/>
</dbReference>
<dbReference type="InterPro" id="IPR000847">
    <property type="entry name" value="LysR_HTH_N"/>
</dbReference>
<evidence type="ECO:0000256" key="2">
    <source>
        <dbReference type="ARBA" id="ARBA00009437"/>
    </source>
</evidence>
<geneLocation type="chloroplast" evidence="8"/>
<name>C6KJ00_9STRA</name>
<dbReference type="InterPro" id="IPR005119">
    <property type="entry name" value="LysR_subst-bd"/>
</dbReference>
<dbReference type="SUPFAM" id="SSF53850">
    <property type="entry name" value="Periplasmic binding protein-like II"/>
    <property type="match status" value="1"/>
</dbReference>
<keyword evidence="6" id="KW-0804">Transcription</keyword>
<dbReference type="AlphaFoldDB" id="C6KJ00"/>
<protein>
    <recommendedName>
        <fullName evidence="3">Probable RuBisCO transcriptional regulator</fullName>
    </recommendedName>
</protein>
<dbReference type="GO" id="GO:0003700">
    <property type="term" value="F:DNA-binding transcription factor activity"/>
    <property type="evidence" value="ECO:0007669"/>
    <property type="project" value="InterPro"/>
</dbReference>
<dbReference type="CDD" id="cd08420">
    <property type="entry name" value="PBP2_CysL_like"/>
    <property type="match status" value="1"/>
</dbReference>
<organism evidence="8">
    <name type="scientific">Aureoumbra lagunensis</name>
    <dbReference type="NCBI Taxonomy" id="44058"/>
    <lineage>
        <taxon>Eukaryota</taxon>
        <taxon>Sar</taxon>
        <taxon>Stramenopiles</taxon>
        <taxon>Ochrophyta</taxon>
        <taxon>Pelagophyceae</taxon>
        <taxon>Pelagomonadales</taxon>
        <taxon>Aureoumbra</taxon>
    </lineage>
</organism>
<evidence type="ECO:0000313" key="8">
    <source>
        <dbReference type="EMBL" id="ACS36956.1"/>
    </source>
</evidence>
<dbReference type="PROSITE" id="PS50931">
    <property type="entry name" value="HTH_LYSR"/>
    <property type="match status" value="1"/>
</dbReference>
<proteinExistence type="inferred from homology"/>
<dbReference type="Pfam" id="PF00126">
    <property type="entry name" value="HTH_1"/>
    <property type="match status" value="1"/>
</dbReference>
<dbReference type="PANTHER" id="PTHR30126:SF39">
    <property type="entry name" value="HTH-TYPE TRANSCRIPTIONAL REGULATOR CYSL"/>
    <property type="match status" value="1"/>
</dbReference>
<dbReference type="Gene3D" id="3.40.190.290">
    <property type="match status" value="1"/>
</dbReference>
<accession>C6KJ00</accession>
<keyword evidence="8" id="KW-0934">Plastid</keyword>
<dbReference type="FunFam" id="1.10.10.10:FF:000001">
    <property type="entry name" value="LysR family transcriptional regulator"/>
    <property type="match status" value="1"/>
</dbReference>
<gene>
    <name evidence="8" type="primary">ycf30</name>
    <name evidence="8" type="ORF">AulaCp068</name>
</gene>
<dbReference type="Gene3D" id="1.10.10.10">
    <property type="entry name" value="Winged helix-like DNA-binding domain superfamily/Winged helix DNA-binding domain"/>
    <property type="match status" value="1"/>
</dbReference>
<evidence type="ECO:0000256" key="6">
    <source>
        <dbReference type="ARBA" id="ARBA00023163"/>
    </source>
</evidence>
<evidence type="ECO:0000256" key="5">
    <source>
        <dbReference type="ARBA" id="ARBA00023125"/>
    </source>
</evidence>
<dbReference type="InterPro" id="IPR036390">
    <property type="entry name" value="WH_DNA-bd_sf"/>
</dbReference>
<dbReference type="GeneID" id="8097457"/>
<sequence>MNRTHLPFTLEQLVIFRAVAYDGSFKNAAQSLYITQPAVSLQIQNLEKQLKTILFDRSKKQVQLTESGNLLLRYGNRILSLCEESSRALDDLSHLQSGKLILGASQTTGTYLMPKIIALFRQQHPNIQVQLNVDSTRKIAWKAVNGQIDIGIVGGEIPLKLSKILDVTPCVEDELALILPQAHPFVKRTHIKKEDLYSLKFIVLDSGSTIRTVVDDVLVQNGIDVTRLKIEMELNSIEAIKNAVQSGLGAAFVSVSAITKELELGLLSWVKIDDVTIKRMLSLILNPNRYKSKASESFTNEILTLFLNSI</sequence>
<evidence type="ECO:0000256" key="3">
    <source>
        <dbReference type="ARBA" id="ARBA00018907"/>
    </source>
</evidence>
<keyword evidence="4" id="KW-0805">Transcription regulation</keyword>
<dbReference type="EMBL" id="GQ231542">
    <property type="protein sequence ID" value="ACS36956.1"/>
    <property type="molecule type" value="Genomic_DNA"/>
</dbReference>